<organism evidence="1">
    <name type="scientific">Candidatus Lambdaproteobacteria bacterium RIFOXYD2_FULL_56_26</name>
    <dbReference type="NCBI Taxonomy" id="1817773"/>
    <lineage>
        <taxon>Bacteria</taxon>
        <taxon>Pseudomonadati</taxon>
        <taxon>Pseudomonadota</taxon>
        <taxon>Candidatus Lambdaproteobacteria</taxon>
    </lineage>
</organism>
<reference evidence="1" key="1">
    <citation type="journal article" date="2016" name="Nat. Commun.">
        <title>Thousands of microbial genomes shed light on interconnected biogeochemical processes in an aquifer system.</title>
        <authorList>
            <person name="Anantharaman K."/>
            <person name="Brown C.T."/>
            <person name="Hug L.A."/>
            <person name="Sharon I."/>
            <person name="Castelle C.J."/>
            <person name="Probst A.J."/>
            <person name="Thomas B.C."/>
            <person name="Singh A."/>
            <person name="Wilkins M.J."/>
            <person name="Karaoz U."/>
            <person name="Brodie E.L."/>
            <person name="Williams K.H."/>
            <person name="Hubbard S.S."/>
            <person name="Banfield J.F."/>
        </authorList>
    </citation>
    <scope>NUCLEOTIDE SEQUENCE [LARGE SCALE GENOMIC DNA]</scope>
</reference>
<proteinExistence type="predicted"/>
<gene>
    <name evidence="1" type="ORF">A2557_10455</name>
</gene>
<dbReference type="AlphaFoldDB" id="A0A1F6GV99"/>
<sequence length="447" mass="51665">MGNVYIALHVDTEGPLYESREELFFRVKEIFGIDLEPTDENLFLLQNKKLNLGGMEEEVAQVTDPHVIGFKGSWEQIDLMLDNILSPKYRNAMTDSAGGGWVYNWHIMDQVGYRHNPRRRDLGFFNVLDFYLSKLKATGSTQDGVHWHFHPVNFFGDANRCATSYTNSYPLLNEIISRRLIERGLFPRVNRAGFHSERPDGHWFLEQWIPFDPSNQSVLEDQAPKHQRDMRAGRFGDWRLAPSDWSLYHPHHDHYQLPGHCRRVIARVLNLKARHRSINSLEIKKAFEKARAGENVYLGLTNHDWREMAAEIDEFRALLAPVAVEYSDVPFFFSESVEAFQAILFPEVNCADQALRFSAKIEKSSPPRLVVEVEQGQCFGPQPWLAILSKGRNYYHDNFDLGELGRSFVYVFDGHTLELDEVQKLSVACNDKYGNQWVCHLEAGKDF</sequence>
<comment type="caution">
    <text evidence="1">The sequence shown here is derived from an EMBL/GenBank/DDBJ whole genome shotgun (WGS) entry which is preliminary data.</text>
</comment>
<name>A0A1F6GV99_9PROT</name>
<evidence type="ECO:0000313" key="1">
    <source>
        <dbReference type="EMBL" id="OGH02055.1"/>
    </source>
</evidence>
<dbReference type="Proteomes" id="UP000177583">
    <property type="component" value="Unassembled WGS sequence"/>
</dbReference>
<accession>A0A1F6GV99</accession>
<dbReference type="EMBL" id="MFNF01000026">
    <property type="protein sequence ID" value="OGH02055.1"/>
    <property type="molecule type" value="Genomic_DNA"/>
</dbReference>
<protein>
    <submittedName>
        <fullName evidence="1">Uncharacterized protein</fullName>
    </submittedName>
</protein>